<feature type="domain" description="Ig-like" evidence="7">
    <location>
        <begin position="34"/>
        <end position="132"/>
    </location>
</feature>
<dbReference type="Pfam" id="PF07686">
    <property type="entry name" value="V-set"/>
    <property type="match status" value="1"/>
</dbReference>
<dbReference type="PANTHER" id="PTHR44969">
    <property type="entry name" value="CELL SURFACE A33 ANTIGEN"/>
    <property type="match status" value="1"/>
</dbReference>
<organism evidence="8 9">
    <name type="scientific">Muntiacus muntjak</name>
    <name type="common">Barking deer</name>
    <name type="synonym">Indian muntjac</name>
    <dbReference type="NCBI Taxonomy" id="9888"/>
    <lineage>
        <taxon>Eukaryota</taxon>
        <taxon>Metazoa</taxon>
        <taxon>Chordata</taxon>
        <taxon>Craniata</taxon>
        <taxon>Vertebrata</taxon>
        <taxon>Euteleostomi</taxon>
        <taxon>Mammalia</taxon>
        <taxon>Eutheria</taxon>
        <taxon>Laurasiatheria</taxon>
        <taxon>Artiodactyla</taxon>
        <taxon>Ruminantia</taxon>
        <taxon>Pecora</taxon>
        <taxon>Cervidae</taxon>
        <taxon>Muntiacinae</taxon>
        <taxon>Muntiacus</taxon>
    </lineage>
</organism>
<evidence type="ECO:0000259" key="7">
    <source>
        <dbReference type="PROSITE" id="PS50835"/>
    </source>
</evidence>
<feature type="chain" id="PRO_5024359116" description="Ig-like domain-containing protein" evidence="6">
    <location>
        <begin position="20"/>
        <end position="277"/>
    </location>
</feature>
<keyword evidence="5" id="KW-0472">Membrane</keyword>
<dbReference type="InterPro" id="IPR013106">
    <property type="entry name" value="Ig_V-set"/>
</dbReference>
<dbReference type="InterPro" id="IPR013783">
    <property type="entry name" value="Ig-like_fold"/>
</dbReference>
<dbReference type="SMART" id="SM00409">
    <property type="entry name" value="IG"/>
    <property type="match status" value="1"/>
</dbReference>
<evidence type="ECO:0000313" key="8">
    <source>
        <dbReference type="EMBL" id="KAB0363085.1"/>
    </source>
</evidence>
<keyword evidence="2" id="KW-0325">Glycoprotein</keyword>
<dbReference type="GO" id="GO:0005886">
    <property type="term" value="C:plasma membrane"/>
    <property type="evidence" value="ECO:0007669"/>
    <property type="project" value="InterPro"/>
</dbReference>
<feature type="transmembrane region" description="Helical" evidence="5">
    <location>
        <begin position="192"/>
        <end position="214"/>
    </location>
</feature>
<feature type="signal peptide" evidence="6">
    <location>
        <begin position="1"/>
        <end position="19"/>
    </location>
</feature>
<evidence type="ECO:0000256" key="4">
    <source>
        <dbReference type="SAM" id="MobiDB-lite"/>
    </source>
</evidence>
<keyword evidence="5" id="KW-0812">Transmembrane</keyword>
<name>A0A5N3WQP3_MUNMU</name>
<proteinExistence type="predicted"/>
<dbReference type="InterPro" id="IPR007110">
    <property type="entry name" value="Ig-like_dom"/>
</dbReference>
<evidence type="ECO:0000313" key="9">
    <source>
        <dbReference type="Proteomes" id="UP000326458"/>
    </source>
</evidence>
<dbReference type="FunFam" id="2.60.40.10:FF:001969">
    <property type="entry name" value="Cell surface A33 antigen"/>
    <property type="match status" value="1"/>
</dbReference>
<dbReference type="InterPro" id="IPR042474">
    <property type="entry name" value="A33"/>
</dbReference>
<dbReference type="Proteomes" id="UP000326458">
    <property type="component" value="Unassembled WGS sequence"/>
</dbReference>
<keyword evidence="9" id="KW-1185">Reference proteome</keyword>
<keyword evidence="3" id="KW-0449">Lipoprotein</keyword>
<evidence type="ECO:0000256" key="6">
    <source>
        <dbReference type="SAM" id="SignalP"/>
    </source>
</evidence>
<evidence type="ECO:0000256" key="5">
    <source>
        <dbReference type="SAM" id="Phobius"/>
    </source>
</evidence>
<keyword evidence="1" id="KW-0564">Palmitate</keyword>
<evidence type="ECO:0000256" key="3">
    <source>
        <dbReference type="ARBA" id="ARBA00023288"/>
    </source>
</evidence>
<feature type="region of interest" description="Disordered" evidence="4">
    <location>
        <begin position="231"/>
        <end position="277"/>
    </location>
</feature>
<gene>
    <name evidence="8" type="ORF">FD754_007241</name>
</gene>
<dbReference type="SUPFAM" id="SSF48726">
    <property type="entry name" value="Immunoglobulin"/>
    <property type="match status" value="2"/>
</dbReference>
<accession>A0A5N3WQP3</accession>
<dbReference type="Gene3D" id="2.60.40.10">
    <property type="entry name" value="Immunoglobulins"/>
    <property type="match status" value="2"/>
</dbReference>
<reference evidence="8 9" key="1">
    <citation type="submission" date="2019-06" db="EMBL/GenBank/DDBJ databases">
        <title>Discovery of a novel chromosome fission-fusion reversal in muntjac.</title>
        <authorList>
            <person name="Mudd A.B."/>
            <person name="Bredeson J.V."/>
            <person name="Baum R."/>
            <person name="Hockemeyer D."/>
            <person name="Rokhsar D.S."/>
        </authorList>
    </citation>
    <scope>NUCLEOTIDE SEQUENCE [LARGE SCALE GENOMIC DNA]</scope>
    <source>
        <strain evidence="8">UTSW_UCB_Mm</strain>
        <tissue evidence="8">Fibroblast cell line</tissue>
    </source>
</reference>
<sequence>MLSHLILQTVLKIWMTVHTISVETPKDVLRAARGKNATLPCSYQTSSPNRDGFIQWDKLLRSHTERVLTWTFSTKKYIYGELYQNRARVSNNAEQSDASITIDQLTMDDNGTYECSVSLMSDLGGVSKSRVHLLVLVPPSKPDCSTQGETVIGNDIQLTCQSKEGSPAPQYSWKSYNVQHQERQVAPASMNVALYAGIAGGVAAALVIIGIILYCCCCRDTGKAEDTDVARPNRAAYREPPEQLTELSRRQEEEGEDDYRHEDRRDAGRETPDRAGR</sequence>
<keyword evidence="5" id="KW-1133">Transmembrane helix</keyword>
<dbReference type="PANTHER" id="PTHR44969:SF1">
    <property type="entry name" value="CELL SURFACE A33 ANTIGEN"/>
    <property type="match status" value="1"/>
</dbReference>
<dbReference type="SMART" id="SM00406">
    <property type="entry name" value="IGv"/>
    <property type="match status" value="1"/>
</dbReference>
<dbReference type="PROSITE" id="PS50835">
    <property type="entry name" value="IG_LIKE"/>
    <property type="match status" value="1"/>
</dbReference>
<dbReference type="InterPro" id="IPR003599">
    <property type="entry name" value="Ig_sub"/>
</dbReference>
<comment type="caution">
    <text evidence="8">The sequence shown here is derived from an EMBL/GenBank/DDBJ whole genome shotgun (WGS) entry which is preliminary data.</text>
</comment>
<dbReference type="InterPro" id="IPR036179">
    <property type="entry name" value="Ig-like_dom_sf"/>
</dbReference>
<dbReference type="EMBL" id="VCEA01000001">
    <property type="protein sequence ID" value="KAB0363085.1"/>
    <property type="molecule type" value="Genomic_DNA"/>
</dbReference>
<evidence type="ECO:0000256" key="2">
    <source>
        <dbReference type="ARBA" id="ARBA00023180"/>
    </source>
</evidence>
<evidence type="ECO:0000256" key="1">
    <source>
        <dbReference type="ARBA" id="ARBA00023139"/>
    </source>
</evidence>
<keyword evidence="6" id="KW-0732">Signal</keyword>
<protein>
    <recommendedName>
        <fullName evidence="7">Ig-like domain-containing protein</fullName>
    </recommendedName>
</protein>
<dbReference type="AlphaFoldDB" id="A0A5N3WQP3"/>